<evidence type="ECO:0000313" key="3">
    <source>
        <dbReference type="Proteomes" id="UP001198565"/>
    </source>
</evidence>
<evidence type="ECO:0000256" key="1">
    <source>
        <dbReference type="SAM" id="Phobius"/>
    </source>
</evidence>
<keyword evidence="1" id="KW-0812">Transmembrane</keyword>
<dbReference type="RefSeq" id="WP_222974385.1">
    <property type="nucleotide sequence ID" value="NZ_JAINVZ010000002.1"/>
</dbReference>
<organism evidence="2 3">
    <name type="scientific">Streptantibioticus parmotrematis</name>
    <dbReference type="NCBI Taxonomy" id="2873249"/>
    <lineage>
        <taxon>Bacteria</taxon>
        <taxon>Bacillati</taxon>
        <taxon>Actinomycetota</taxon>
        <taxon>Actinomycetes</taxon>
        <taxon>Kitasatosporales</taxon>
        <taxon>Streptomycetaceae</taxon>
        <taxon>Streptantibioticus</taxon>
    </lineage>
</organism>
<dbReference type="Proteomes" id="UP001198565">
    <property type="component" value="Unassembled WGS sequence"/>
</dbReference>
<evidence type="ECO:0000313" key="2">
    <source>
        <dbReference type="EMBL" id="MBY8884082.1"/>
    </source>
</evidence>
<comment type="caution">
    <text evidence="2">The sequence shown here is derived from an EMBL/GenBank/DDBJ whole genome shotgun (WGS) entry which is preliminary data.</text>
</comment>
<dbReference type="Pfam" id="PF14030">
    <property type="entry name" value="DUF4245"/>
    <property type="match status" value="1"/>
</dbReference>
<reference evidence="2 3" key="1">
    <citation type="submission" date="2021-08" db="EMBL/GenBank/DDBJ databases">
        <title>Streptomyces sp. PTM05 isolated from lichen.</title>
        <authorList>
            <person name="Somphong A."/>
            <person name="Phongsopitanun W."/>
            <person name="Tanasupawat S."/>
        </authorList>
    </citation>
    <scope>NUCLEOTIDE SEQUENCE [LARGE SCALE GENOMIC DNA]</scope>
    <source>
        <strain evidence="2 3">Ptm05</strain>
    </source>
</reference>
<keyword evidence="3" id="KW-1185">Reference proteome</keyword>
<gene>
    <name evidence="2" type="ORF">K7472_04385</name>
</gene>
<keyword evidence="1" id="KW-0472">Membrane</keyword>
<keyword evidence="1" id="KW-1133">Transmembrane helix</keyword>
<dbReference type="InterPro" id="IPR025339">
    <property type="entry name" value="DUF4245"/>
</dbReference>
<feature type="transmembrane region" description="Helical" evidence="1">
    <location>
        <begin position="12"/>
        <end position="28"/>
    </location>
</feature>
<protein>
    <submittedName>
        <fullName evidence="2">DUF4245 domain-containing protein</fullName>
    </submittedName>
</protein>
<dbReference type="EMBL" id="JAINVZ010000002">
    <property type="protein sequence ID" value="MBY8884082.1"/>
    <property type="molecule type" value="Genomic_DNA"/>
</dbReference>
<name>A0ABS7QLL5_9ACTN</name>
<accession>A0ABS7QLL5</accession>
<proteinExistence type="predicted"/>
<sequence length="168" mass="17924">MRGKQTVRDMMLSILVMGVVVAGLYIFLPHGGTDPVKTVSYNVELGQARHAAPYPVAAPEGLPKQWRATSVTYDGSDPKASTWHLGFIDPQGQYASVDQSNGAAGAFVSTTTQQSTRHGTQTVAGQTWDRYTGGRYQALARTEHGVTTVVDGTAPFSQLAELAAALRT</sequence>